<organism evidence="1 2">
    <name type="scientific">Araneus ventricosus</name>
    <name type="common">Orbweaver spider</name>
    <name type="synonym">Epeira ventricosa</name>
    <dbReference type="NCBI Taxonomy" id="182803"/>
    <lineage>
        <taxon>Eukaryota</taxon>
        <taxon>Metazoa</taxon>
        <taxon>Ecdysozoa</taxon>
        <taxon>Arthropoda</taxon>
        <taxon>Chelicerata</taxon>
        <taxon>Arachnida</taxon>
        <taxon>Araneae</taxon>
        <taxon>Araneomorphae</taxon>
        <taxon>Entelegynae</taxon>
        <taxon>Araneoidea</taxon>
        <taxon>Araneidae</taxon>
        <taxon>Araneus</taxon>
    </lineage>
</organism>
<name>A0A4Y2QAL1_ARAVE</name>
<reference evidence="1 2" key="1">
    <citation type="journal article" date="2019" name="Sci. Rep.">
        <title>Orb-weaving spider Araneus ventricosus genome elucidates the spidroin gene catalogue.</title>
        <authorList>
            <person name="Kono N."/>
            <person name="Nakamura H."/>
            <person name="Ohtoshi R."/>
            <person name="Moran D.A.P."/>
            <person name="Shinohara A."/>
            <person name="Yoshida Y."/>
            <person name="Fujiwara M."/>
            <person name="Mori M."/>
            <person name="Tomita M."/>
            <person name="Arakawa K."/>
        </authorList>
    </citation>
    <scope>NUCLEOTIDE SEQUENCE [LARGE SCALE GENOMIC DNA]</scope>
</reference>
<dbReference type="AlphaFoldDB" id="A0A4Y2QAL1"/>
<evidence type="ECO:0000313" key="2">
    <source>
        <dbReference type="Proteomes" id="UP000499080"/>
    </source>
</evidence>
<protein>
    <submittedName>
        <fullName evidence="1">Uncharacterized protein</fullName>
    </submittedName>
</protein>
<keyword evidence="2" id="KW-1185">Reference proteome</keyword>
<comment type="caution">
    <text evidence="1">The sequence shown here is derived from an EMBL/GenBank/DDBJ whole genome shotgun (WGS) entry which is preliminary data.</text>
</comment>
<gene>
    <name evidence="1" type="ORF">AVEN_35638_1</name>
</gene>
<proteinExistence type="predicted"/>
<evidence type="ECO:0000313" key="1">
    <source>
        <dbReference type="EMBL" id="GBN61245.1"/>
    </source>
</evidence>
<sequence>MWLPIDAVHNSTNELQLRKTEIITLTPINTWLNCNISYVQKANATRANTQDLERQTAPPAHRPAYNLKNQSAASASTCMESNVNIPPTLAISGNSNLSVLMTASKELRKLMKEAPQLIAALQTMKYANNTADKLQVLMNACASSDFLDDP</sequence>
<dbReference type="Proteomes" id="UP000499080">
    <property type="component" value="Unassembled WGS sequence"/>
</dbReference>
<dbReference type="EMBL" id="BGPR01013574">
    <property type="protein sequence ID" value="GBN61245.1"/>
    <property type="molecule type" value="Genomic_DNA"/>
</dbReference>
<accession>A0A4Y2QAL1</accession>